<feature type="transmembrane region" description="Helical" evidence="2">
    <location>
        <begin position="110"/>
        <end position="136"/>
    </location>
</feature>
<feature type="compositionally biased region" description="Polar residues" evidence="1">
    <location>
        <begin position="706"/>
        <end position="717"/>
    </location>
</feature>
<feature type="compositionally biased region" description="Low complexity" evidence="1">
    <location>
        <begin position="770"/>
        <end position="779"/>
    </location>
</feature>
<feature type="compositionally biased region" description="Low complexity" evidence="1">
    <location>
        <begin position="443"/>
        <end position="486"/>
    </location>
</feature>
<feature type="region of interest" description="Disordered" evidence="1">
    <location>
        <begin position="1295"/>
        <end position="1318"/>
    </location>
</feature>
<feature type="compositionally biased region" description="Polar residues" evidence="1">
    <location>
        <begin position="925"/>
        <end position="938"/>
    </location>
</feature>
<feature type="compositionally biased region" description="Low complexity" evidence="1">
    <location>
        <begin position="1859"/>
        <end position="1871"/>
    </location>
</feature>
<feature type="compositionally biased region" description="Low complexity" evidence="1">
    <location>
        <begin position="675"/>
        <end position="701"/>
    </location>
</feature>
<feature type="compositionally biased region" description="Basic and acidic residues" evidence="1">
    <location>
        <begin position="997"/>
        <end position="1008"/>
    </location>
</feature>
<organism evidence="3 4">
    <name type="scientific">Streptomyces viridiviolaceus</name>
    <dbReference type="NCBI Taxonomy" id="68282"/>
    <lineage>
        <taxon>Bacteria</taxon>
        <taxon>Bacillati</taxon>
        <taxon>Actinomycetota</taxon>
        <taxon>Actinomycetes</taxon>
        <taxon>Kitasatosporales</taxon>
        <taxon>Streptomycetaceae</taxon>
        <taxon>Streptomyces</taxon>
    </lineage>
</organism>
<feature type="compositionally biased region" description="Low complexity" evidence="1">
    <location>
        <begin position="354"/>
        <end position="374"/>
    </location>
</feature>
<keyword evidence="2" id="KW-1133">Transmembrane helix</keyword>
<feature type="compositionally biased region" description="Low complexity" evidence="1">
    <location>
        <begin position="386"/>
        <end position="433"/>
    </location>
</feature>
<sequence length="3242" mass="341773">MSQVPEPLRWAAYITGTELPEADPDLLRRQGEIWGALARQFEGMVGEINAVNASVQGNVNGDPAEAFGTYMRSLNSTLPALARAAENLQVMSDDFALQVEHAVRLVEAMLAWMLVELAFLANSLFGLAAAPALITGVRQVIMAILRRLLISAAAGTAMMTGLETLLQFIEILEGHRKRLDPNAIRDMAVGGAIGGAAFGAFSGIGRQIAPRFADSALGRAALGGAAGVVGGAGANAALDADQNLGLAFLAGAAGAMLSSPGGGGNRKQETDPVPDVADIVKSLPDDPSFGGSGGDKSALGIDPVVAPGTASTGSTGTGTRGSANASEPVASVPDGTGVGVPDTVTRVPEGTGGPAVATGGRTGTATASSAAGEPGTAGSGSGARVGESGTAGTATARAGESGTAGTVTARAGESGTAGTATARVGESSAAGVATGSGAGESGTAGAVTARVGESGTAGAATARAGESGTAGAVTARVGESGTAGVATGSGAGESGTAGTSSGSRAGEPVRVTDPAVAADGASTSGERPTAAALPGFAETSPVRGAEPATGESAGTPAPTTGTSGGGTGTAGGTAEAGPVASAGRDAADSGPAMTGRDLADNGPAVTGRTLTESPAEGSATGTTESASAPAGTADAVSPARTAGPETAAGAGDSAPATAPGRATAPDAEAGRTDQAGTAAEPAVGAGTTPAGPALSGGPATPVAHSDTASPSQSTSDRTGPAPQAGQPEGPSATAGAETPAVRPDDSGTQAAAARTEAAVGVQTPLARPETTAPSTPPGTTTGGAGSGAARTDAGTVGARTGETGGVNPSGLRTEVSQPGTTAGRPDGAGTTGTGREAPHTVRPSAPTDAAAAPVRGETPSGSTASGSGTTARGTGEPGAPRDASASARPTTAAGARTEARPPREAGQGRGAADEATAPAHRAPGQTATENGTGPTGQDQLPARPAETEPATDAGTAPPVRADDGGEPPAPGPDDPATTVPDGGPAADASRPEPYVFRGEDPEQAARWRIEQTRVVGEYRTRFETEQDRYWQQREADQRVEAAFAAHLENPDPVHRRPDADVFQDVPPGADENTLAQARARAELVRQEWQQQVKSWFDDRWKADFEEYRRGDIARSEFALRFAELVDGLPDDVEITAATRLARRVAEESFDALSGADLPALRAGDPESLDAAVRARPPAARADEALRDTFGADWPSLPEHVVTRAREAFTADAAAEVHRVASGLRGAEGERVPVDWSRLHTGFDTGMRELTQGLRTRLELEAAADDIFVRAARAADVDLTVSRAADADLPATDAADTAIGARPADPLADSTGTDATTDGDGAVAVAARTGDAGDPPADGRGQTAGSWLDRARADFRAEFDELTRTLPGDGRAVRRIAWDEWLDLRSAFEPRLNDLAERWQARLRAGAAEEELRLRAVDEAETARAQWSGSTGRDPVEAATVDMDAVVAGHRADLAAEGDAFLAGRSPRELSAQEWEAYGDRMRQAHERLVADLPTRLEYQVGLDRALTQADLLFQRARAEGPLAERAQQGLREDIRREFGRLAGRAEDGTWGPDRVAAGEDVFVREYLPDAERSVPARLEFERATERTLLEGGERFHDLTADRSLLTERARRNYTVDEETFDRLSGDFRTDWMRGYHDIYGPPARDLTNWMRHERENGDTFGSTVRSEWETLRDALQAPFDAAARARADADAALAREQGRQENLAWRQQVAANFQGVLGKGAALDDLAARAEIGPAEVRSARVLAEYQRDLSELRSWFSREWDAAARTTAPDGAAAVRAALTEEARQRWDTLAGRTRQQDEAYAAWQREPAWTLDLASLQISRTPLEAAGRADGAGPLPRAEGDQQVQLQQTVAREDRTATAGAPDTAATRTDGPRTDGPRAAVPTADTVAGLPAAVRTRDQAYGAFESRLADFPALRSPQAVDRVAAVREAFADAWAADRTASGPAELTPARTAALDDLTGQLASVRDDLAARARAREIFERDIATALPGRDGAAFAASAQAAAVVQEFEEAGPSVERPAETLTEQFRQRYTDAYHAWLQDRQARAAFDAALRTTGPDGRQTDLTEGRAQWTAPVQRWYERQLAALRESHAAEWSAVTAIQDAEERAQRLDRMARDTREAALHQQRRAPEAVAENRRLAEYTARFTADRNWSSELTTWYEQQRRALVEPLSGRLDGLASRARAEALARFGEQAAALHEVAEARHRAEEDFARGLSDLPGDSVRMTHAATAEWTRRHIGALREAYVHQVETDTADGPAGESARVAETVPAPSYADARDWRVPAWQAAQRELHQYYAELLADADGSRADAADVTGDGPRAETAGDTGSGVFDETFAQWSRDGAPPLSEEQLTEVRDSVLADHGRITEVTVADRRPLPEELRDAFSLAAVRHVALDRGDAAFDRAFQLWGQRLTEAWRHRLDDGTRTPFELTAELATTVREEAAAGFRDRWEQALRETLAGVDARAGLDGAVREAGGRLRELVASLAAEFDRHALLHGQLARLDSAFEELAESFHDRLGPEERELLAALGAENATVSAPGRLRVLSEARDTLRQRFEQLFPTAAGVAGLVTDGGPLPSQWLEGLRDLLRSLPARLAVQAAREAEILRSQQAVADAATAWAESGPEIGATFLDRFAVDFTQVRPMLRGLLDVTVAAGVNARFERVFGTGDATTTAPGTAQERLERWRTAYAELTDPERLHTWLTLRHARGDVTTVADRLFADQLDRWRAAHGAEALSEAETARARAGLDERLLAAFDALFTDGPVARDELAGVLRRWDAVLAAEAGTLPAHFAFESGVGAALRGAARSFEGLRGDRAAYEDRVAELAAGFRDDFLAAYERLWAPQPLSSSWADHEAAHADYFTGALAAERLRDADGPTGRDGEAVTVRAEEELERTLADGTGRARWDRAVALLRPAPVIGQDPEDVALRQAQHRALLRIAETLGDFPDTPGSSALAQARDLADRLAAETPGIRSTHQGLRGGMHPAQDTAAVPWSVAEAARQRADQAWRSRPWISAADDVPQSAQGGHGLNASQVAELSVWLSEREERNLAGTVLTFGSVADHVVNRWGVRLRRDQVHTLHRAYRQDAAEPSARTAERLGLHPDYLVHAWDFYRRHQHLEPSRATTDSRQADLSMYLARFRDRAKLTKLPQALVDWWESIGMRWSTEAMTTLARQVIRARSTGAPPPDAEIRSLRVDASSSVTVDLAHWRETLRHTDPKTRGVVQRKLGEAWLPAPWAEETEAGAG</sequence>
<dbReference type="Proteomes" id="UP001596409">
    <property type="component" value="Unassembled WGS sequence"/>
</dbReference>
<feature type="compositionally biased region" description="Low complexity" evidence="1">
    <location>
        <begin position="547"/>
        <end position="561"/>
    </location>
</feature>
<feature type="compositionally biased region" description="Low complexity" evidence="1">
    <location>
        <begin position="719"/>
        <end position="730"/>
    </location>
</feature>
<gene>
    <name evidence="3" type="ORF">ACFQMH_07550</name>
</gene>
<feature type="transmembrane region" description="Helical" evidence="2">
    <location>
        <begin position="148"/>
        <end position="169"/>
    </location>
</feature>
<evidence type="ECO:0000313" key="4">
    <source>
        <dbReference type="Proteomes" id="UP001596409"/>
    </source>
</evidence>
<feature type="compositionally biased region" description="Low complexity" evidence="1">
    <location>
        <begin position="646"/>
        <end position="667"/>
    </location>
</feature>
<dbReference type="RefSeq" id="WP_385868854.1">
    <property type="nucleotide sequence ID" value="NZ_JBHSYM010000014.1"/>
</dbReference>
<keyword evidence="2" id="KW-0812">Transmembrane</keyword>
<feature type="region of interest" description="Disordered" evidence="1">
    <location>
        <begin position="1828"/>
        <end position="1884"/>
    </location>
</feature>
<reference evidence="4" key="1">
    <citation type="journal article" date="2019" name="Int. J. Syst. Evol. Microbiol.">
        <title>The Global Catalogue of Microorganisms (GCM) 10K type strain sequencing project: providing services to taxonomists for standard genome sequencing and annotation.</title>
        <authorList>
            <consortium name="The Broad Institute Genomics Platform"/>
            <consortium name="The Broad Institute Genome Sequencing Center for Infectious Disease"/>
            <person name="Wu L."/>
            <person name="Ma J."/>
        </authorList>
    </citation>
    <scope>NUCLEOTIDE SEQUENCE [LARGE SCALE GENOMIC DNA]</scope>
    <source>
        <strain evidence="4">JCM 4855</strain>
    </source>
</reference>
<feature type="compositionally biased region" description="Gly residues" evidence="1">
    <location>
        <begin position="562"/>
        <end position="571"/>
    </location>
</feature>
<keyword evidence="4" id="KW-1185">Reference proteome</keyword>
<evidence type="ECO:0000256" key="2">
    <source>
        <dbReference type="SAM" id="Phobius"/>
    </source>
</evidence>
<dbReference type="EMBL" id="JBHSYM010000014">
    <property type="protein sequence ID" value="MFC7011572.1"/>
    <property type="molecule type" value="Genomic_DNA"/>
</dbReference>
<protein>
    <submittedName>
        <fullName evidence="3">Uncharacterized protein</fullName>
    </submittedName>
</protein>
<evidence type="ECO:0000313" key="3">
    <source>
        <dbReference type="EMBL" id="MFC7011572.1"/>
    </source>
</evidence>
<keyword evidence="2" id="KW-0472">Membrane</keyword>
<evidence type="ECO:0000256" key="1">
    <source>
        <dbReference type="SAM" id="MobiDB-lite"/>
    </source>
</evidence>
<feature type="non-terminal residue" evidence="3">
    <location>
        <position position="3242"/>
    </location>
</feature>
<name>A0ABW2DYF7_9ACTN</name>
<feature type="region of interest" description="Disordered" evidence="1">
    <location>
        <begin position="277"/>
        <end position="1008"/>
    </location>
</feature>
<feature type="compositionally biased region" description="Low complexity" evidence="1">
    <location>
        <begin position="860"/>
        <end position="874"/>
    </location>
</feature>
<comment type="caution">
    <text evidence="3">The sequence shown here is derived from an EMBL/GenBank/DDBJ whole genome shotgun (WGS) entry which is preliminary data.</text>
</comment>
<accession>A0ABW2DYF7</accession>
<proteinExistence type="predicted"/>
<feature type="compositionally biased region" description="Low complexity" evidence="1">
    <location>
        <begin position="974"/>
        <end position="984"/>
    </location>
</feature>
<feature type="region of interest" description="Disordered" evidence="1">
    <location>
        <begin position="2306"/>
        <end position="2328"/>
    </location>
</feature>